<evidence type="ECO:0000313" key="2">
    <source>
        <dbReference type="Proteomes" id="UP001596432"/>
    </source>
</evidence>
<gene>
    <name evidence="1" type="ORF">ACFQMA_23155</name>
</gene>
<sequence>MSEHCPDCGRFVEFLGVRHGVKTYRCSNCPRLLPADEVEDD</sequence>
<reference evidence="1 2" key="1">
    <citation type="journal article" date="2019" name="Int. J. Syst. Evol. Microbiol.">
        <title>The Global Catalogue of Microorganisms (GCM) 10K type strain sequencing project: providing services to taxonomists for standard genome sequencing and annotation.</title>
        <authorList>
            <consortium name="The Broad Institute Genomics Platform"/>
            <consortium name="The Broad Institute Genome Sequencing Center for Infectious Disease"/>
            <person name="Wu L."/>
            <person name="Ma J."/>
        </authorList>
    </citation>
    <scope>NUCLEOTIDE SEQUENCE [LARGE SCALE GENOMIC DNA]</scope>
    <source>
        <strain evidence="1 2">XZYJT29</strain>
    </source>
</reference>
<keyword evidence="2" id="KW-1185">Reference proteome</keyword>
<dbReference type="RefSeq" id="WP_274323774.1">
    <property type="nucleotide sequence ID" value="NZ_CP118158.1"/>
</dbReference>
<protein>
    <submittedName>
        <fullName evidence="1">Uncharacterized protein</fullName>
    </submittedName>
</protein>
<dbReference type="EMBL" id="JBHTAS010000001">
    <property type="protein sequence ID" value="MFC7142720.1"/>
    <property type="molecule type" value="Genomic_DNA"/>
</dbReference>
<accession>A0ABD5YBK7</accession>
<name>A0ABD5YBK7_9EURY</name>
<proteinExistence type="predicted"/>
<dbReference type="Proteomes" id="UP001596432">
    <property type="component" value="Unassembled WGS sequence"/>
</dbReference>
<organism evidence="1 2">
    <name type="scientific">Halosimplex aquaticum</name>
    <dbReference type="NCBI Taxonomy" id="3026162"/>
    <lineage>
        <taxon>Archaea</taxon>
        <taxon>Methanobacteriati</taxon>
        <taxon>Methanobacteriota</taxon>
        <taxon>Stenosarchaea group</taxon>
        <taxon>Halobacteria</taxon>
        <taxon>Halobacteriales</taxon>
        <taxon>Haloarculaceae</taxon>
        <taxon>Halosimplex</taxon>
    </lineage>
</organism>
<dbReference type="GeneID" id="78823069"/>
<evidence type="ECO:0000313" key="1">
    <source>
        <dbReference type="EMBL" id="MFC7142720.1"/>
    </source>
</evidence>
<dbReference type="AlphaFoldDB" id="A0ABD5YBK7"/>
<comment type="caution">
    <text evidence="1">The sequence shown here is derived from an EMBL/GenBank/DDBJ whole genome shotgun (WGS) entry which is preliminary data.</text>
</comment>